<gene>
    <name evidence="1" type="ORF">Pan153_06770</name>
</gene>
<dbReference type="AlphaFoldDB" id="A0A518FI89"/>
<sequence length="43" mass="5011">MTLNSRGWLWKDLRATLAELAHQVDDKNFKCRAIAGFHMITNH</sequence>
<name>A0A518FI89_9PLAN</name>
<accession>A0A518FI89</accession>
<dbReference type="Proteomes" id="UP000320839">
    <property type="component" value="Chromosome"/>
</dbReference>
<evidence type="ECO:0000313" key="2">
    <source>
        <dbReference type="Proteomes" id="UP000320839"/>
    </source>
</evidence>
<dbReference type="EMBL" id="CP036317">
    <property type="protein sequence ID" value="QDV16056.1"/>
    <property type="molecule type" value="Genomic_DNA"/>
</dbReference>
<evidence type="ECO:0000313" key="1">
    <source>
        <dbReference type="EMBL" id="QDV16056.1"/>
    </source>
</evidence>
<organism evidence="1 2">
    <name type="scientific">Gimesia panareensis</name>
    <dbReference type="NCBI Taxonomy" id="2527978"/>
    <lineage>
        <taxon>Bacteria</taxon>
        <taxon>Pseudomonadati</taxon>
        <taxon>Planctomycetota</taxon>
        <taxon>Planctomycetia</taxon>
        <taxon>Planctomycetales</taxon>
        <taxon>Planctomycetaceae</taxon>
        <taxon>Gimesia</taxon>
    </lineage>
</organism>
<proteinExistence type="predicted"/>
<protein>
    <submittedName>
        <fullName evidence="1">Uncharacterized protein</fullName>
    </submittedName>
</protein>
<reference evidence="1 2" key="1">
    <citation type="submission" date="2019-02" db="EMBL/GenBank/DDBJ databases">
        <title>Deep-cultivation of Planctomycetes and their phenomic and genomic characterization uncovers novel biology.</title>
        <authorList>
            <person name="Wiegand S."/>
            <person name="Jogler M."/>
            <person name="Boedeker C."/>
            <person name="Pinto D."/>
            <person name="Vollmers J."/>
            <person name="Rivas-Marin E."/>
            <person name="Kohn T."/>
            <person name="Peeters S.H."/>
            <person name="Heuer A."/>
            <person name="Rast P."/>
            <person name="Oberbeckmann S."/>
            <person name="Bunk B."/>
            <person name="Jeske O."/>
            <person name="Meyerdierks A."/>
            <person name="Storesund J.E."/>
            <person name="Kallscheuer N."/>
            <person name="Luecker S."/>
            <person name="Lage O.M."/>
            <person name="Pohl T."/>
            <person name="Merkel B.J."/>
            <person name="Hornburger P."/>
            <person name="Mueller R.-W."/>
            <person name="Bruemmer F."/>
            <person name="Labrenz M."/>
            <person name="Spormann A.M."/>
            <person name="Op den Camp H."/>
            <person name="Overmann J."/>
            <person name="Amann R."/>
            <person name="Jetten M.S.M."/>
            <person name="Mascher T."/>
            <person name="Medema M.H."/>
            <person name="Devos D.P."/>
            <person name="Kaster A.-K."/>
            <person name="Ovreas L."/>
            <person name="Rohde M."/>
            <person name="Galperin M.Y."/>
            <person name="Jogler C."/>
        </authorList>
    </citation>
    <scope>NUCLEOTIDE SEQUENCE [LARGE SCALE GENOMIC DNA]</scope>
    <source>
        <strain evidence="1 2">Pan153</strain>
    </source>
</reference>